<dbReference type="SUPFAM" id="SSF55174">
    <property type="entry name" value="Alpha-L RNA-binding motif"/>
    <property type="match status" value="1"/>
</dbReference>
<proteinExistence type="inferred from homology"/>
<comment type="caution">
    <text evidence="7">The sequence shown here is derived from an EMBL/GenBank/DDBJ whole genome shotgun (WGS) entry which is preliminary data.</text>
</comment>
<keyword evidence="4" id="KW-0694">RNA-binding</keyword>
<dbReference type="Gene3D" id="3.10.290.10">
    <property type="entry name" value="RNA-binding S4 domain"/>
    <property type="match status" value="1"/>
</dbReference>
<gene>
    <name evidence="7" type="ORF">DI536_12385</name>
</gene>
<evidence type="ECO:0000259" key="6">
    <source>
        <dbReference type="SMART" id="SM00363"/>
    </source>
</evidence>
<dbReference type="PROSITE" id="PS01129">
    <property type="entry name" value="PSI_RLU"/>
    <property type="match status" value="1"/>
</dbReference>
<dbReference type="GO" id="GO:0000455">
    <property type="term" value="P:enzyme-directed rRNA pseudouridine synthesis"/>
    <property type="evidence" value="ECO:0007669"/>
    <property type="project" value="TreeGrafter"/>
</dbReference>
<dbReference type="InterPro" id="IPR050188">
    <property type="entry name" value="RluA_PseudoU_synthase"/>
</dbReference>
<dbReference type="CDD" id="cd00165">
    <property type="entry name" value="S4"/>
    <property type="match status" value="1"/>
</dbReference>
<dbReference type="AlphaFoldDB" id="A0A2W5VSN8"/>
<comment type="catalytic activity">
    <reaction evidence="5">
        <text>a uridine in RNA = a pseudouridine in RNA</text>
        <dbReference type="Rhea" id="RHEA:48348"/>
        <dbReference type="Rhea" id="RHEA-COMP:12068"/>
        <dbReference type="Rhea" id="RHEA-COMP:12069"/>
        <dbReference type="ChEBI" id="CHEBI:65314"/>
        <dbReference type="ChEBI" id="CHEBI:65315"/>
    </reaction>
</comment>
<dbReference type="GO" id="GO:0120159">
    <property type="term" value="F:rRNA pseudouridine synthase activity"/>
    <property type="evidence" value="ECO:0007669"/>
    <property type="project" value="UniProtKB-ARBA"/>
</dbReference>
<organism evidence="7 8">
    <name type="scientific">Archangium gephyra</name>
    <dbReference type="NCBI Taxonomy" id="48"/>
    <lineage>
        <taxon>Bacteria</taxon>
        <taxon>Pseudomonadati</taxon>
        <taxon>Myxococcota</taxon>
        <taxon>Myxococcia</taxon>
        <taxon>Myxococcales</taxon>
        <taxon>Cystobacterineae</taxon>
        <taxon>Archangiaceae</taxon>
        <taxon>Archangium</taxon>
    </lineage>
</organism>
<evidence type="ECO:0000256" key="4">
    <source>
        <dbReference type="PROSITE-ProRule" id="PRU00182"/>
    </source>
</evidence>
<comment type="similarity">
    <text evidence="1 5">Belongs to the pseudouridine synthase RluA family.</text>
</comment>
<sequence>MDRMKHSLKVEDAGAGKRIDVFVGDALSLSRAKLKALFEDGAVRLNGRKAKKGVMVARGDTLEVDVPEAAAEPGAVADSALALHVLHVDDELVFVDKAAGVPSQPLKAGEGGTVANALIARFPEMAGIGDDPREAGLCHRLDVETSGVLLAARTRPVWEAMRAAFSAERAVEKKYLALVRGPLADEGTIDVPLEHAGDHVVPGVAEGRPAITEFSVRARQGSYALVDVKLITGVLHQVRAHLAAVGAPIVGDTMYGGAAEEGLDRFFLHAASLAVTNPVTGKLVRVESPLPDELSRVLDRRLPSE</sequence>
<dbReference type="InterPro" id="IPR036986">
    <property type="entry name" value="S4_RNA-bd_sf"/>
</dbReference>
<accession>A0A2W5VSN8</accession>
<keyword evidence="2 5" id="KW-0413">Isomerase</keyword>
<dbReference type="InterPro" id="IPR006225">
    <property type="entry name" value="PsdUridine_synth_RluC/D"/>
</dbReference>
<feature type="active site" evidence="3">
    <location>
        <position position="142"/>
    </location>
</feature>
<dbReference type="Proteomes" id="UP000249061">
    <property type="component" value="Unassembled WGS sequence"/>
</dbReference>
<dbReference type="InterPro" id="IPR006145">
    <property type="entry name" value="PsdUridine_synth_RsuA/RluA"/>
</dbReference>
<feature type="domain" description="RNA-binding S4" evidence="6">
    <location>
        <begin position="17"/>
        <end position="73"/>
    </location>
</feature>
<dbReference type="InterPro" id="IPR002942">
    <property type="entry name" value="S4_RNA-bd"/>
</dbReference>
<dbReference type="Gene3D" id="3.30.2350.10">
    <property type="entry name" value="Pseudouridine synthase"/>
    <property type="match status" value="1"/>
</dbReference>
<evidence type="ECO:0000256" key="3">
    <source>
        <dbReference type="PIRSR" id="PIRSR606225-1"/>
    </source>
</evidence>
<dbReference type="CDD" id="cd02869">
    <property type="entry name" value="PseudoU_synth_RluA_like"/>
    <property type="match status" value="1"/>
</dbReference>
<dbReference type="SUPFAM" id="SSF55120">
    <property type="entry name" value="Pseudouridine synthase"/>
    <property type="match status" value="1"/>
</dbReference>
<dbReference type="InterPro" id="IPR020103">
    <property type="entry name" value="PsdUridine_synth_cat_dom_sf"/>
</dbReference>
<name>A0A2W5VSN8_9BACT</name>
<dbReference type="PANTHER" id="PTHR21600:SF44">
    <property type="entry name" value="RIBOSOMAL LARGE SUBUNIT PSEUDOURIDINE SYNTHASE D"/>
    <property type="match status" value="1"/>
</dbReference>
<evidence type="ECO:0000313" key="8">
    <source>
        <dbReference type="Proteomes" id="UP000249061"/>
    </source>
</evidence>
<dbReference type="Pfam" id="PF00849">
    <property type="entry name" value="PseudoU_synth_2"/>
    <property type="match status" value="1"/>
</dbReference>
<dbReference type="SMART" id="SM00363">
    <property type="entry name" value="S4"/>
    <property type="match status" value="1"/>
</dbReference>
<protein>
    <recommendedName>
        <fullName evidence="5">Pseudouridine synthase</fullName>
        <ecNumber evidence="5">5.4.99.-</ecNumber>
    </recommendedName>
</protein>
<evidence type="ECO:0000256" key="5">
    <source>
        <dbReference type="RuleBase" id="RU362028"/>
    </source>
</evidence>
<dbReference type="InterPro" id="IPR006224">
    <property type="entry name" value="PsdUridine_synth_RluA-like_CS"/>
</dbReference>
<evidence type="ECO:0000256" key="1">
    <source>
        <dbReference type="ARBA" id="ARBA00010876"/>
    </source>
</evidence>
<dbReference type="NCBIfam" id="TIGR00005">
    <property type="entry name" value="rluA_subfam"/>
    <property type="match status" value="1"/>
</dbReference>
<reference evidence="7 8" key="1">
    <citation type="submission" date="2017-08" db="EMBL/GenBank/DDBJ databases">
        <title>Infants hospitalized years apart are colonized by the same room-sourced microbial strains.</title>
        <authorList>
            <person name="Brooks B."/>
            <person name="Olm M.R."/>
            <person name="Firek B.A."/>
            <person name="Baker R."/>
            <person name="Thomas B.C."/>
            <person name="Morowitz M.J."/>
            <person name="Banfield J.F."/>
        </authorList>
    </citation>
    <scope>NUCLEOTIDE SEQUENCE [LARGE SCALE GENOMIC DNA]</scope>
    <source>
        <strain evidence="7">S2_003_000_R2_14</strain>
    </source>
</reference>
<evidence type="ECO:0000313" key="7">
    <source>
        <dbReference type="EMBL" id="PZR13631.1"/>
    </source>
</evidence>
<dbReference type="EC" id="5.4.99.-" evidence="5"/>
<dbReference type="EMBL" id="QFQP01000009">
    <property type="protein sequence ID" value="PZR13631.1"/>
    <property type="molecule type" value="Genomic_DNA"/>
</dbReference>
<dbReference type="PANTHER" id="PTHR21600">
    <property type="entry name" value="MITOCHONDRIAL RNA PSEUDOURIDINE SYNTHASE"/>
    <property type="match status" value="1"/>
</dbReference>
<dbReference type="PROSITE" id="PS50889">
    <property type="entry name" value="S4"/>
    <property type="match status" value="1"/>
</dbReference>
<evidence type="ECO:0000256" key="2">
    <source>
        <dbReference type="ARBA" id="ARBA00023235"/>
    </source>
</evidence>
<dbReference type="GO" id="GO:0003723">
    <property type="term" value="F:RNA binding"/>
    <property type="evidence" value="ECO:0007669"/>
    <property type="project" value="UniProtKB-KW"/>
</dbReference>
<comment type="function">
    <text evidence="5">Responsible for synthesis of pseudouridine from uracil.</text>
</comment>